<dbReference type="Gene3D" id="3.40.50.720">
    <property type="entry name" value="NAD(P)-binding Rossmann-like Domain"/>
    <property type="match status" value="2"/>
</dbReference>
<evidence type="ECO:0000256" key="1">
    <source>
        <dbReference type="ARBA" id="ARBA00005689"/>
    </source>
</evidence>
<evidence type="ECO:0000256" key="2">
    <source>
        <dbReference type="ARBA" id="ARBA00012897"/>
    </source>
</evidence>
<evidence type="ECO:0000256" key="3">
    <source>
        <dbReference type="ARBA" id="ARBA00023002"/>
    </source>
</evidence>
<dbReference type="EMBL" id="CDOD01000004">
    <property type="protein sequence ID" value="CEN32881.1"/>
    <property type="molecule type" value="Genomic_DNA"/>
</dbReference>
<dbReference type="InterPro" id="IPR007698">
    <property type="entry name" value="AlaDH/PNT_NAD(H)-bd"/>
</dbReference>
<comment type="similarity">
    <text evidence="1">Belongs to the AlaDH/PNT family.</text>
</comment>
<dbReference type="CDD" id="cd05305">
    <property type="entry name" value="L-AlaDH"/>
    <property type="match status" value="1"/>
</dbReference>
<name>A0A0B7H000_9FLAO</name>
<dbReference type="GO" id="GO:0000286">
    <property type="term" value="F:alanine dehydrogenase activity"/>
    <property type="evidence" value="ECO:0007669"/>
    <property type="project" value="UniProtKB-EC"/>
</dbReference>
<keyword evidence="3 6" id="KW-0560">Oxidoreductase</keyword>
<keyword evidence="7" id="KW-1185">Reference proteome</keyword>
<protein>
    <recommendedName>
        <fullName evidence="2">alanine dehydrogenase</fullName>
        <ecNumber evidence="2">1.4.1.1</ecNumber>
    </recommendedName>
</protein>
<dbReference type="GO" id="GO:0005886">
    <property type="term" value="C:plasma membrane"/>
    <property type="evidence" value="ECO:0007669"/>
    <property type="project" value="TreeGrafter"/>
</dbReference>
<evidence type="ECO:0000313" key="7">
    <source>
        <dbReference type="Proteomes" id="UP000038055"/>
    </source>
</evidence>
<dbReference type="STRING" id="28189.CCYN74_110092"/>
<gene>
    <name evidence="6" type="ORF">CCYN2B_120147</name>
</gene>
<dbReference type="RefSeq" id="WP_041990368.1">
    <property type="nucleotide sequence ID" value="NZ_CDOD01000004.1"/>
</dbReference>
<proteinExistence type="inferred from homology"/>
<reference evidence="7" key="1">
    <citation type="submission" date="2015-01" db="EMBL/GenBank/DDBJ databases">
        <authorList>
            <person name="MANFREDI Pablo"/>
        </authorList>
    </citation>
    <scope>NUCLEOTIDE SEQUENCE [LARGE SCALE GENOMIC DNA]</scope>
    <source>
        <strain evidence="7">Ccyn2B</strain>
    </source>
</reference>
<feature type="domain" description="Alanine dehydrogenase/pyridine nucleotide transhydrogenase N-terminal" evidence="5">
    <location>
        <begin position="29"/>
        <end position="162"/>
    </location>
</feature>
<dbReference type="InterPro" id="IPR036291">
    <property type="entry name" value="NAD(P)-bd_dom_sf"/>
</dbReference>
<dbReference type="eggNOG" id="COG0686">
    <property type="taxonomic scope" value="Bacteria"/>
</dbReference>
<dbReference type="Pfam" id="PF01262">
    <property type="entry name" value="AlaDh_PNT_C"/>
    <property type="match status" value="1"/>
</dbReference>
<dbReference type="PANTHER" id="PTHR42795">
    <property type="entry name" value="ALANINE DEHYDROGENASE"/>
    <property type="match status" value="1"/>
</dbReference>
<evidence type="ECO:0000313" key="6">
    <source>
        <dbReference type="EMBL" id="CEN32881.1"/>
    </source>
</evidence>
<dbReference type="SUPFAM" id="SSF51735">
    <property type="entry name" value="NAD(P)-binding Rossmann-fold domains"/>
    <property type="match status" value="1"/>
</dbReference>
<evidence type="ECO:0000259" key="4">
    <source>
        <dbReference type="SMART" id="SM01002"/>
    </source>
</evidence>
<dbReference type="PANTHER" id="PTHR42795:SF1">
    <property type="entry name" value="ALANINE DEHYDROGENASE"/>
    <property type="match status" value="1"/>
</dbReference>
<dbReference type="GO" id="GO:0042853">
    <property type="term" value="P:L-alanine catabolic process"/>
    <property type="evidence" value="ECO:0007669"/>
    <property type="project" value="InterPro"/>
</dbReference>
<accession>A0A0B7H000</accession>
<dbReference type="Pfam" id="PF05222">
    <property type="entry name" value="AlaDh_PNT_N"/>
    <property type="match status" value="1"/>
</dbReference>
<dbReference type="InterPro" id="IPR007886">
    <property type="entry name" value="AlaDH/PNT_N"/>
</dbReference>
<sequence>MSPLSTISKFLPQEERLAVANRQISLKIGLPKESTFQEKRICLAPDDVAVLVANGHQILVESGAGENANFSDRDYSEVGAEIIYDTEQVFSCPIVLKVEPPTKTEINYLRPKSVLISALQIKTQTKEYFEALSKKQITALAFEYIQDEEGNFPVLQSVSEIVGTASILIASELIANVSNGGGGFLFGNITGVPPIEVVFLGANDITKSAVKSAIGLGAKVKVFDSSLANLRELKQSLNDLIFTSTLQPKILKKALMRCNVLIGAMRGESRSPIVVSEDMVQLMKKGSVIVDASIDTGGCIETSRITTLANPTFVKHNVVHYCVPNIASRYARTSSFTLSNILMPFILKIGEEGGIENILHADKGLRNGLYFYHGILTDSTVSEWFGLPYKPINLLFI</sequence>
<dbReference type="EC" id="1.4.1.1" evidence="2"/>
<dbReference type="SMART" id="SM01003">
    <property type="entry name" value="AlaDh_PNT_N"/>
    <property type="match status" value="1"/>
</dbReference>
<organism evidence="6 7">
    <name type="scientific">Capnocytophaga cynodegmi</name>
    <dbReference type="NCBI Taxonomy" id="28189"/>
    <lineage>
        <taxon>Bacteria</taxon>
        <taxon>Pseudomonadati</taxon>
        <taxon>Bacteroidota</taxon>
        <taxon>Flavobacteriia</taxon>
        <taxon>Flavobacteriales</taxon>
        <taxon>Flavobacteriaceae</taxon>
        <taxon>Capnocytophaga</taxon>
    </lineage>
</organism>
<dbReference type="SUPFAM" id="SSF52283">
    <property type="entry name" value="Formate/glycerate dehydrogenase catalytic domain-like"/>
    <property type="match status" value="1"/>
</dbReference>
<feature type="domain" description="Alanine dehydrogenase/pyridine nucleotide transhydrogenase NAD(H)-binding" evidence="4">
    <location>
        <begin position="175"/>
        <end position="322"/>
    </location>
</feature>
<dbReference type="InterPro" id="IPR008141">
    <property type="entry name" value="Ala_DH"/>
</dbReference>
<dbReference type="Proteomes" id="UP000038055">
    <property type="component" value="Unassembled WGS sequence"/>
</dbReference>
<dbReference type="SMART" id="SM01002">
    <property type="entry name" value="AlaDh_PNT_C"/>
    <property type="match status" value="1"/>
</dbReference>
<evidence type="ECO:0000259" key="5">
    <source>
        <dbReference type="SMART" id="SM01003"/>
    </source>
</evidence>
<dbReference type="AlphaFoldDB" id="A0A0B7H000"/>